<evidence type="ECO:0000313" key="3">
    <source>
        <dbReference type="Proteomes" id="UP001295684"/>
    </source>
</evidence>
<name>A0AAD1U6V3_EUPCR</name>
<feature type="compositionally biased region" description="Basic residues" evidence="1">
    <location>
        <begin position="358"/>
        <end position="367"/>
    </location>
</feature>
<gene>
    <name evidence="2" type="ORF">ECRASSUSDP1_LOCUS4441</name>
</gene>
<proteinExistence type="predicted"/>
<keyword evidence="3" id="KW-1185">Reference proteome</keyword>
<protein>
    <submittedName>
        <fullName evidence="2">Uncharacterized protein</fullName>
    </submittedName>
</protein>
<evidence type="ECO:0000256" key="1">
    <source>
        <dbReference type="SAM" id="MobiDB-lite"/>
    </source>
</evidence>
<feature type="region of interest" description="Disordered" evidence="1">
    <location>
        <begin position="241"/>
        <end position="268"/>
    </location>
</feature>
<feature type="region of interest" description="Disordered" evidence="1">
    <location>
        <begin position="199"/>
        <end position="223"/>
    </location>
</feature>
<feature type="compositionally biased region" description="Polar residues" evidence="1">
    <location>
        <begin position="199"/>
        <end position="211"/>
    </location>
</feature>
<evidence type="ECO:0000313" key="2">
    <source>
        <dbReference type="EMBL" id="CAI2363111.1"/>
    </source>
</evidence>
<dbReference type="Proteomes" id="UP001295684">
    <property type="component" value="Unassembled WGS sequence"/>
</dbReference>
<organism evidence="2 3">
    <name type="scientific">Euplotes crassus</name>
    <dbReference type="NCBI Taxonomy" id="5936"/>
    <lineage>
        <taxon>Eukaryota</taxon>
        <taxon>Sar</taxon>
        <taxon>Alveolata</taxon>
        <taxon>Ciliophora</taxon>
        <taxon>Intramacronucleata</taxon>
        <taxon>Spirotrichea</taxon>
        <taxon>Hypotrichia</taxon>
        <taxon>Euplotida</taxon>
        <taxon>Euplotidae</taxon>
        <taxon>Moneuplotes</taxon>
    </lineage>
</organism>
<dbReference type="EMBL" id="CAMPGE010004261">
    <property type="protein sequence ID" value="CAI2363111.1"/>
    <property type="molecule type" value="Genomic_DNA"/>
</dbReference>
<dbReference type="AlphaFoldDB" id="A0AAD1U6V3"/>
<reference evidence="2" key="1">
    <citation type="submission" date="2023-07" db="EMBL/GenBank/DDBJ databases">
        <authorList>
            <consortium name="AG Swart"/>
            <person name="Singh M."/>
            <person name="Singh A."/>
            <person name="Seah K."/>
            <person name="Emmerich C."/>
        </authorList>
    </citation>
    <scope>NUCLEOTIDE SEQUENCE</scope>
    <source>
        <strain evidence="2">DP1</strain>
    </source>
</reference>
<sequence>MEEDSINHQFSIFEPREDIWMMESLNDFFDSCEKEYSQQVMIPESEVLQEPCIKKGKYFLDTEQLKENSRLNAERARERFSRLLSKLRRKKNANMNSKSEKCEAQPNKSKDISRDNSSENICKNFINLNKMPIKSEEFTIKNESGIHRAIKYKKKISKKSSTKAKKNSLCSCRINLQKQKKLYNKSLARKSKNFNRSVMATEKPSSNNKIQSKFKSRRMSHQSVQIYDRPMKGSQRYKKLKIKASNIRKSTSRSRSSQKRGSLHKKVKKVESLMTKLKRYSINKSPFLCKQLNKKTKGALNHSQIITLKIKKPKSKKGTPNKNSTRALISRNLKKSCCNSQIISPGKSESRSIVSKTSPKRVPKKSKNNMSFSQTQRSMFLTKKSHKSTKSSSKNNQTTMSPQQSLLDMILNSTGNPMSFAKDLENTYGKNLFLNGPTKTAGTTKGTMSPQSTNMMGTKLLKTNKYLEDFKLTLSEACKTYGKDKERKCTKPEKAKILKRMVQLYQKSSVQNK</sequence>
<feature type="compositionally biased region" description="Polar residues" evidence="1">
    <location>
        <begin position="368"/>
        <end position="379"/>
    </location>
</feature>
<accession>A0AAD1U6V3</accession>
<feature type="region of interest" description="Disordered" evidence="1">
    <location>
        <begin position="340"/>
        <end position="401"/>
    </location>
</feature>
<feature type="compositionally biased region" description="Basic and acidic residues" evidence="1">
    <location>
        <begin position="98"/>
        <end position="116"/>
    </location>
</feature>
<comment type="caution">
    <text evidence="2">The sequence shown here is derived from an EMBL/GenBank/DDBJ whole genome shotgun (WGS) entry which is preliminary data.</text>
</comment>
<feature type="compositionally biased region" description="Basic residues" evidence="1">
    <location>
        <begin position="250"/>
        <end position="268"/>
    </location>
</feature>
<feature type="region of interest" description="Disordered" evidence="1">
    <location>
        <begin position="90"/>
        <end position="116"/>
    </location>
</feature>